<evidence type="ECO:0000256" key="1">
    <source>
        <dbReference type="ARBA" id="ARBA00022723"/>
    </source>
</evidence>
<dbReference type="STRING" id="879819.A0A0J0XQT8"/>
<evidence type="ECO:0000256" key="4">
    <source>
        <dbReference type="PROSITE-ProRule" id="PRU00042"/>
    </source>
</evidence>
<dbReference type="Proteomes" id="UP000053611">
    <property type="component" value="Unassembled WGS sequence"/>
</dbReference>
<proteinExistence type="predicted"/>
<dbReference type="PANTHER" id="PTHR23235:SF120">
    <property type="entry name" value="KRUPPEL-LIKE FACTOR 15"/>
    <property type="match status" value="1"/>
</dbReference>
<dbReference type="GeneID" id="28980915"/>
<keyword evidence="7" id="KW-1185">Reference proteome</keyword>
<keyword evidence="3" id="KW-0862">Zinc</keyword>
<dbReference type="EMBL" id="KQ087195">
    <property type="protein sequence ID" value="KLT43453.1"/>
    <property type="molecule type" value="Genomic_DNA"/>
</dbReference>
<feature type="domain" description="C2H2-type" evidence="5">
    <location>
        <begin position="96"/>
        <end position="114"/>
    </location>
</feature>
<organism evidence="6 7">
    <name type="scientific">Cutaneotrichosporon oleaginosum</name>
    <dbReference type="NCBI Taxonomy" id="879819"/>
    <lineage>
        <taxon>Eukaryota</taxon>
        <taxon>Fungi</taxon>
        <taxon>Dikarya</taxon>
        <taxon>Basidiomycota</taxon>
        <taxon>Agaricomycotina</taxon>
        <taxon>Tremellomycetes</taxon>
        <taxon>Trichosporonales</taxon>
        <taxon>Trichosporonaceae</taxon>
        <taxon>Cutaneotrichosporon</taxon>
    </lineage>
</organism>
<protein>
    <recommendedName>
        <fullName evidence="5">C2H2-type domain-containing protein</fullName>
    </recommendedName>
</protein>
<dbReference type="SUPFAM" id="SSF57667">
    <property type="entry name" value="beta-beta-alpha zinc fingers"/>
    <property type="match status" value="1"/>
</dbReference>
<evidence type="ECO:0000256" key="2">
    <source>
        <dbReference type="ARBA" id="ARBA00022771"/>
    </source>
</evidence>
<dbReference type="InterPro" id="IPR036236">
    <property type="entry name" value="Znf_C2H2_sf"/>
</dbReference>
<dbReference type="InterPro" id="IPR013087">
    <property type="entry name" value="Znf_C2H2_type"/>
</dbReference>
<dbReference type="GO" id="GO:0008270">
    <property type="term" value="F:zinc ion binding"/>
    <property type="evidence" value="ECO:0007669"/>
    <property type="project" value="UniProtKB-KW"/>
</dbReference>
<dbReference type="PANTHER" id="PTHR23235">
    <property type="entry name" value="KRUEPPEL-LIKE TRANSCRIPTION FACTOR"/>
    <property type="match status" value="1"/>
</dbReference>
<evidence type="ECO:0000313" key="7">
    <source>
        <dbReference type="Proteomes" id="UP000053611"/>
    </source>
</evidence>
<dbReference type="GO" id="GO:0000981">
    <property type="term" value="F:DNA-binding transcription factor activity, RNA polymerase II-specific"/>
    <property type="evidence" value="ECO:0007669"/>
    <property type="project" value="TreeGrafter"/>
</dbReference>
<evidence type="ECO:0000313" key="6">
    <source>
        <dbReference type="EMBL" id="KLT43453.1"/>
    </source>
</evidence>
<evidence type="ECO:0000259" key="5">
    <source>
        <dbReference type="PROSITE" id="PS50157"/>
    </source>
</evidence>
<sequence length="129" mass="15186">MHFSGNTTIVDQCFRECYQETCEWNEAAQKRTKYFKCRFEECRDHPFPRKSAIDSHVKTHVGFREFRCTQDPDTISFVRKHDRDRHHLTHRESKTFKCAQCGEDFARSDALLRHGAKVGACKARMVLGM</sequence>
<dbReference type="AlphaFoldDB" id="A0A0J0XQT8"/>
<dbReference type="RefSeq" id="XP_018279944.1">
    <property type="nucleotide sequence ID" value="XM_018420312.1"/>
</dbReference>
<dbReference type="GO" id="GO:0000978">
    <property type="term" value="F:RNA polymerase II cis-regulatory region sequence-specific DNA binding"/>
    <property type="evidence" value="ECO:0007669"/>
    <property type="project" value="TreeGrafter"/>
</dbReference>
<dbReference type="OrthoDB" id="8117402at2759"/>
<keyword evidence="2 4" id="KW-0863">Zinc-finger</keyword>
<gene>
    <name evidence="6" type="ORF">CC85DRAFT_244232</name>
</gene>
<accession>A0A0J0XQT8</accession>
<name>A0A0J0XQT8_9TREE</name>
<evidence type="ECO:0000256" key="3">
    <source>
        <dbReference type="ARBA" id="ARBA00022833"/>
    </source>
</evidence>
<reference evidence="6 7" key="1">
    <citation type="submission" date="2015-03" db="EMBL/GenBank/DDBJ databases">
        <title>Genomics and transcriptomics of the oil-accumulating basidiomycete yeast T. oleaginosus allow insights into substrate utilization and the diverse evolutionary trajectories of mating systems in fungi.</title>
        <authorList>
            <consortium name="DOE Joint Genome Institute"/>
            <person name="Kourist R."/>
            <person name="Kracht O."/>
            <person name="Bracharz F."/>
            <person name="Lipzen A."/>
            <person name="Nolan M."/>
            <person name="Ohm R."/>
            <person name="Grigoriev I."/>
            <person name="Sun S."/>
            <person name="Heitman J."/>
            <person name="Bruck T."/>
            <person name="Nowrousian M."/>
        </authorList>
    </citation>
    <scope>NUCLEOTIDE SEQUENCE [LARGE SCALE GENOMIC DNA]</scope>
    <source>
        <strain evidence="6 7">IBC0246</strain>
    </source>
</reference>
<dbReference type="Gene3D" id="3.30.160.60">
    <property type="entry name" value="Classic Zinc Finger"/>
    <property type="match status" value="1"/>
</dbReference>
<dbReference type="PROSITE" id="PS50157">
    <property type="entry name" value="ZINC_FINGER_C2H2_2"/>
    <property type="match status" value="1"/>
</dbReference>
<keyword evidence="1" id="KW-0479">Metal-binding</keyword>